<dbReference type="WBParaSite" id="SMUV_0000586801-mRNA-1">
    <property type="protein sequence ID" value="SMUV_0000586801-mRNA-1"/>
    <property type="gene ID" value="SMUV_0000586801"/>
</dbReference>
<feature type="binding site" evidence="20">
    <location>
        <position position="195"/>
    </location>
    <ligand>
        <name>[2Fe-2S] cluster</name>
        <dbReference type="ChEBI" id="CHEBI:190135"/>
        <label>2</label>
    </ligand>
</feature>
<dbReference type="Pfam" id="PF01799">
    <property type="entry name" value="Fer2_2"/>
    <property type="match status" value="1"/>
</dbReference>
<feature type="binding site" evidence="20">
    <location>
        <position position="197"/>
    </location>
    <ligand>
        <name>[2Fe-2S] cluster</name>
        <dbReference type="ChEBI" id="CHEBI:190135"/>
        <label>2</label>
    </ligand>
</feature>
<dbReference type="Gene3D" id="3.30.465.10">
    <property type="match status" value="1"/>
</dbReference>
<keyword evidence="6" id="KW-0285">Flavoprotein</keyword>
<comment type="catalytic activity">
    <reaction evidence="17">
        <text>hypoxanthine + NAD(+) + H2O = xanthine + NADH + H(+)</text>
        <dbReference type="Rhea" id="RHEA:24670"/>
        <dbReference type="ChEBI" id="CHEBI:15377"/>
        <dbReference type="ChEBI" id="CHEBI:15378"/>
        <dbReference type="ChEBI" id="CHEBI:17368"/>
        <dbReference type="ChEBI" id="CHEBI:17712"/>
        <dbReference type="ChEBI" id="CHEBI:57540"/>
        <dbReference type="ChEBI" id="CHEBI:57945"/>
        <dbReference type="EC" id="1.17.1.4"/>
    </reaction>
</comment>
<evidence type="ECO:0000313" key="24">
    <source>
        <dbReference type="WBParaSite" id="SMUV_0000586801-mRNA-1"/>
    </source>
</evidence>
<dbReference type="InterPro" id="IPR036683">
    <property type="entry name" value="CO_DH_flav_C_dom_sf"/>
</dbReference>
<dbReference type="InterPro" id="IPR005107">
    <property type="entry name" value="CO_DH_flav_C"/>
</dbReference>
<dbReference type="CDD" id="cd00207">
    <property type="entry name" value="fer2"/>
    <property type="match status" value="1"/>
</dbReference>
<dbReference type="InterPro" id="IPR006058">
    <property type="entry name" value="2Fe2S_fd_BS"/>
</dbReference>
<keyword evidence="12 20" id="KW-0411">Iron-sulfur</keyword>
<dbReference type="InterPro" id="IPR002888">
    <property type="entry name" value="2Fe-2S-bd"/>
</dbReference>
<evidence type="ECO:0000256" key="6">
    <source>
        <dbReference type="ARBA" id="ARBA00022630"/>
    </source>
</evidence>
<keyword evidence="14" id="KW-0576">Peroxisome</keyword>
<dbReference type="InterPro" id="IPR046867">
    <property type="entry name" value="AldOxase/xan_DH_MoCoBD2"/>
</dbReference>
<dbReference type="InterPro" id="IPR016169">
    <property type="entry name" value="FAD-bd_PCMH_sub2"/>
</dbReference>
<dbReference type="Pfam" id="PF20256">
    <property type="entry name" value="MoCoBD_2"/>
    <property type="match status" value="1"/>
</dbReference>
<dbReference type="Gene3D" id="3.30.390.50">
    <property type="entry name" value="CO dehydrogenase flavoprotein, C-terminal domain"/>
    <property type="match status" value="1"/>
</dbReference>
<dbReference type="InterPro" id="IPR016166">
    <property type="entry name" value="FAD-bd_PCMH"/>
</dbReference>
<dbReference type="FunFam" id="3.30.465.10:FF:000004">
    <property type="entry name" value="Xanthine dehydrogenase/oxidase"/>
    <property type="match status" value="1"/>
</dbReference>
<dbReference type="SMART" id="SM01092">
    <property type="entry name" value="CO_deh_flav_C"/>
    <property type="match status" value="1"/>
</dbReference>
<dbReference type="NCBIfam" id="TIGR02963">
    <property type="entry name" value="xanthine_xdhA"/>
    <property type="match status" value="1"/>
</dbReference>
<comment type="catalytic activity">
    <reaction evidence="16">
        <text>xanthine + NAD(+) + H2O = urate + NADH + H(+)</text>
        <dbReference type="Rhea" id="RHEA:16669"/>
        <dbReference type="ChEBI" id="CHEBI:15377"/>
        <dbReference type="ChEBI" id="CHEBI:15378"/>
        <dbReference type="ChEBI" id="CHEBI:17712"/>
        <dbReference type="ChEBI" id="CHEBI:17775"/>
        <dbReference type="ChEBI" id="CHEBI:57540"/>
        <dbReference type="ChEBI" id="CHEBI:57945"/>
        <dbReference type="EC" id="1.17.1.4"/>
    </reaction>
</comment>
<feature type="binding site" evidence="19">
    <location>
        <begin position="414"/>
        <end position="418"/>
    </location>
    <ligand>
        <name>FAD</name>
        <dbReference type="ChEBI" id="CHEBI:57692"/>
    </ligand>
</feature>
<feature type="binding site" evidence="20">
    <location>
        <position position="163"/>
    </location>
    <ligand>
        <name>[2Fe-2S] cluster</name>
        <dbReference type="ChEBI" id="CHEBI:190135"/>
        <label>2</label>
    </ligand>
</feature>
<dbReference type="InterPro" id="IPR037165">
    <property type="entry name" value="AldOxase/xan_DH_Mopterin-bd_sf"/>
</dbReference>
<feature type="binding site" evidence="20">
    <location>
        <position position="96"/>
    </location>
    <ligand>
        <name>[2Fe-2S] cluster</name>
        <dbReference type="ChEBI" id="CHEBI:190135"/>
        <label>1</label>
    </ligand>
</feature>
<evidence type="ECO:0000256" key="3">
    <source>
        <dbReference type="ARBA" id="ARBA00006849"/>
    </source>
</evidence>
<evidence type="ECO:0000256" key="17">
    <source>
        <dbReference type="ARBA" id="ARBA00049517"/>
    </source>
</evidence>
<feature type="binding site" evidence="19">
    <location>
        <position position="404"/>
    </location>
    <ligand>
        <name>FAD</name>
        <dbReference type="ChEBI" id="CHEBI:57692"/>
    </ligand>
</feature>
<dbReference type="SUPFAM" id="SSF56176">
    <property type="entry name" value="FAD-binding/transporter-associated domain-like"/>
    <property type="match status" value="1"/>
</dbReference>
<feature type="binding site" evidence="20">
    <location>
        <position position="1144"/>
    </location>
    <ligand>
        <name>Mo-molybdopterin</name>
        <dbReference type="ChEBI" id="CHEBI:71302"/>
    </ligand>
    <ligandPart>
        <name>Mo</name>
        <dbReference type="ChEBI" id="CHEBI:28685"/>
    </ligandPart>
</feature>
<feature type="binding site" evidence="20">
    <location>
        <position position="91"/>
    </location>
    <ligand>
        <name>[2Fe-2S] cluster</name>
        <dbReference type="ChEBI" id="CHEBI:190135"/>
        <label>1</label>
    </ligand>
</feature>
<keyword evidence="5 20" id="KW-0500">Molybdenum</keyword>
<evidence type="ECO:0000256" key="8">
    <source>
        <dbReference type="ARBA" id="ARBA00022723"/>
    </source>
</evidence>
<dbReference type="InterPro" id="IPR036010">
    <property type="entry name" value="2Fe-2S_ferredoxin-like_sf"/>
</dbReference>
<feature type="active site" description="Proton acceptor" evidence="18">
    <location>
        <position position="1329"/>
    </location>
</feature>
<feature type="binding site" evidence="19">
    <location>
        <position position="867"/>
    </location>
    <ligand>
        <name>substrate</name>
    </ligand>
</feature>
<protein>
    <recommendedName>
        <fullName evidence="4">xanthine dehydrogenase</fullName>
        <ecNumber evidence="4">1.17.1.4</ecNumber>
    </recommendedName>
</protein>
<dbReference type="PROSITE" id="PS51387">
    <property type="entry name" value="FAD_PCMH"/>
    <property type="match status" value="1"/>
</dbReference>
<dbReference type="FunFam" id="3.30.43.10:FF:000001">
    <property type="entry name" value="Xanthine dehydrogenase/oxidase"/>
    <property type="match status" value="1"/>
</dbReference>
<feature type="domain" description="FAD-binding PCMH-type" evidence="22">
    <location>
        <begin position="270"/>
        <end position="482"/>
    </location>
</feature>
<feature type="binding site" evidence="20">
    <location>
        <position position="863"/>
    </location>
    <ligand>
        <name>Mo-molybdopterin</name>
        <dbReference type="ChEBI" id="CHEBI:71302"/>
    </ligand>
    <ligandPart>
        <name>Mo</name>
        <dbReference type="ChEBI" id="CHEBI:28685"/>
    </ligandPart>
</feature>
<dbReference type="InterPro" id="IPR016167">
    <property type="entry name" value="FAD-bd_PCMH_sub1"/>
</dbReference>
<dbReference type="GO" id="GO:0005777">
    <property type="term" value="C:peroxisome"/>
    <property type="evidence" value="ECO:0007669"/>
    <property type="project" value="UniProtKB-SubCell"/>
</dbReference>
<comment type="cofactor">
    <cofactor evidence="15">
        <name>[2Fe-2S] cluster</name>
        <dbReference type="ChEBI" id="CHEBI:190135"/>
    </cofactor>
</comment>
<evidence type="ECO:0000256" key="5">
    <source>
        <dbReference type="ARBA" id="ARBA00022505"/>
    </source>
</evidence>
<dbReference type="FunFam" id="3.30.365.10:FF:000003">
    <property type="entry name" value="Aldehyde oxidase 1"/>
    <property type="match status" value="1"/>
</dbReference>
<feature type="binding site" evidence="20">
    <location>
        <position position="121"/>
    </location>
    <ligand>
        <name>[2Fe-2S] cluster</name>
        <dbReference type="ChEBI" id="CHEBI:190135"/>
        <label>1</label>
    </ligand>
</feature>
<dbReference type="FunFam" id="3.10.20.30:FF:000015">
    <property type="entry name" value="Aldehyde oxidase 1"/>
    <property type="match status" value="1"/>
</dbReference>
<evidence type="ECO:0000313" key="23">
    <source>
        <dbReference type="Proteomes" id="UP000046393"/>
    </source>
</evidence>
<evidence type="ECO:0000259" key="22">
    <source>
        <dbReference type="PROSITE" id="PS51387"/>
    </source>
</evidence>
<reference evidence="24" key="1">
    <citation type="submission" date="2017-02" db="UniProtKB">
        <authorList>
            <consortium name="WormBaseParasite"/>
        </authorList>
    </citation>
    <scope>IDENTIFICATION</scope>
</reference>
<comment type="subcellular location">
    <subcellularLocation>
        <location evidence="2">Peroxisome</location>
    </subcellularLocation>
</comment>
<evidence type="ECO:0000256" key="10">
    <source>
        <dbReference type="ARBA" id="ARBA00023002"/>
    </source>
</evidence>
<dbReference type="GO" id="GO:0071949">
    <property type="term" value="F:FAD binding"/>
    <property type="evidence" value="ECO:0007669"/>
    <property type="project" value="InterPro"/>
</dbReference>
<evidence type="ECO:0000256" key="18">
    <source>
        <dbReference type="PIRSR" id="PIRSR000127-1"/>
    </source>
</evidence>
<dbReference type="SUPFAM" id="SSF55447">
    <property type="entry name" value="CO dehydrogenase flavoprotein C-terminal domain-like"/>
    <property type="match status" value="1"/>
</dbReference>
<comment type="cofactor">
    <cofactor evidence="20">
        <name>Mo-molybdopterin</name>
        <dbReference type="ChEBI" id="CHEBI:71302"/>
    </cofactor>
    <text evidence="20">Binds 1 Mo-molybdopterin (Mo-MPT) cofactor per subunit.</text>
</comment>
<dbReference type="PANTHER" id="PTHR45444">
    <property type="entry name" value="XANTHINE DEHYDROGENASE"/>
    <property type="match status" value="1"/>
</dbReference>
<evidence type="ECO:0000256" key="12">
    <source>
        <dbReference type="ARBA" id="ARBA00023014"/>
    </source>
</evidence>
<dbReference type="InterPro" id="IPR016208">
    <property type="entry name" value="Ald_Oxase/xanthine_DH-like"/>
</dbReference>
<evidence type="ECO:0000259" key="21">
    <source>
        <dbReference type="PROSITE" id="PS51085"/>
    </source>
</evidence>
<dbReference type="GO" id="GO:0051537">
    <property type="term" value="F:2 iron, 2 sulfur cluster binding"/>
    <property type="evidence" value="ECO:0007669"/>
    <property type="project" value="UniProtKB-KW"/>
</dbReference>
<dbReference type="Pfam" id="PF02738">
    <property type="entry name" value="MoCoBD_1"/>
    <property type="match status" value="1"/>
</dbReference>
<accession>A0A0N5AMQ3</accession>
<dbReference type="SMART" id="SM01008">
    <property type="entry name" value="Ald_Xan_dh_C"/>
    <property type="match status" value="1"/>
</dbReference>
<feature type="binding site" evidence="20">
    <location>
        <position position="832"/>
    </location>
    <ligand>
        <name>Mo-molybdopterin</name>
        <dbReference type="ChEBI" id="CHEBI:71302"/>
    </ligand>
    <ligandPart>
        <name>Mo</name>
        <dbReference type="ChEBI" id="CHEBI:28685"/>
    </ligandPart>
</feature>
<feature type="binding site" evidence="20">
    <location>
        <position position="160"/>
    </location>
    <ligand>
        <name>[2Fe-2S] cluster</name>
        <dbReference type="ChEBI" id="CHEBI:190135"/>
        <label>2</label>
    </ligand>
</feature>
<dbReference type="Gene3D" id="3.30.365.10">
    <property type="entry name" value="Aldehyde oxidase/xanthine dehydrogenase, molybdopterin binding domain"/>
    <property type="match status" value="4"/>
</dbReference>
<keyword evidence="7 20" id="KW-0001">2Fe-2S</keyword>
<dbReference type="GO" id="GO:0004854">
    <property type="term" value="F:xanthine dehydrogenase activity"/>
    <property type="evidence" value="ECO:0007669"/>
    <property type="project" value="UniProtKB-EC"/>
</dbReference>
<feature type="binding site" evidence="19">
    <location>
        <begin position="298"/>
        <end position="305"/>
    </location>
    <ligand>
        <name>FAD</name>
        <dbReference type="ChEBI" id="CHEBI:57692"/>
    </ligand>
</feature>
<keyword evidence="13" id="KW-0520">NAD</keyword>
<name>A0A0N5AMQ3_9BILA</name>
<dbReference type="InterPro" id="IPR036318">
    <property type="entry name" value="FAD-bd_PCMH-like_sf"/>
</dbReference>
<proteinExistence type="inferred from homology"/>
<dbReference type="PROSITE" id="PS51085">
    <property type="entry name" value="2FE2S_FER_2"/>
    <property type="match status" value="1"/>
</dbReference>
<dbReference type="InterPro" id="IPR001041">
    <property type="entry name" value="2Fe-2S_ferredoxin-type"/>
</dbReference>
<evidence type="ECO:0000256" key="4">
    <source>
        <dbReference type="ARBA" id="ARBA00013123"/>
    </source>
</evidence>
<keyword evidence="9 19" id="KW-0274">FAD</keyword>
<evidence type="ECO:0000256" key="19">
    <source>
        <dbReference type="PIRSR" id="PIRSR000127-2"/>
    </source>
</evidence>
<keyword evidence="10" id="KW-0560">Oxidoreductase</keyword>
<evidence type="ECO:0000256" key="14">
    <source>
        <dbReference type="ARBA" id="ARBA00023140"/>
    </source>
</evidence>
<dbReference type="PIRSF" id="PIRSF000127">
    <property type="entry name" value="Xanthine_DH"/>
    <property type="match status" value="1"/>
</dbReference>
<evidence type="ECO:0000256" key="9">
    <source>
        <dbReference type="ARBA" id="ARBA00022827"/>
    </source>
</evidence>
<organism evidence="23 24">
    <name type="scientific">Syphacia muris</name>
    <dbReference type="NCBI Taxonomy" id="451379"/>
    <lineage>
        <taxon>Eukaryota</taxon>
        <taxon>Metazoa</taxon>
        <taxon>Ecdysozoa</taxon>
        <taxon>Nematoda</taxon>
        <taxon>Chromadorea</taxon>
        <taxon>Rhabditida</taxon>
        <taxon>Spirurina</taxon>
        <taxon>Oxyuridomorpha</taxon>
        <taxon>Oxyuroidea</taxon>
        <taxon>Oxyuridae</taxon>
        <taxon>Syphacia</taxon>
    </lineage>
</organism>
<dbReference type="Pfam" id="PF00941">
    <property type="entry name" value="FAD_binding_5"/>
    <property type="match status" value="1"/>
</dbReference>
<dbReference type="InterPro" id="IPR000674">
    <property type="entry name" value="Ald_Oxase/Xan_DH_a/b"/>
</dbReference>
<dbReference type="SUPFAM" id="SSF54665">
    <property type="entry name" value="CO dehydrogenase molybdoprotein N-domain-like"/>
    <property type="match status" value="1"/>
</dbReference>
<feature type="domain" description="2Fe-2S ferredoxin-type" evidence="21">
    <location>
        <begin position="52"/>
        <end position="139"/>
    </location>
</feature>
<dbReference type="SUPFAM" id="SSF54292">
    <property type="entry name" value="2Fe-2S ferredoxin-like"/>
    <property type="match status" value="1"/>
</dbReference>
<evidence type="ECO:0000256" key="13">
    <source>
        <dbReference type="ARBA" id="ARBA00023027"/>
    </source>
</evidence>
<dbReference type="InterPro" id="IPR036884">
    <property type="entry name" value="2Fe-2S-bd_dom_sf"/>
</dbReference>
<keyword evidence="8 20" id="KW-0479">Metal-binding</keyword>
<dbReference type="SUPFAM" id="SSF47741">
    <property type="entry name" value="CO dehydrogenase ISP C-domain like"/>
    <property type="match status" value="1"/>
</dbReference>
<feature type="binding site" evidence="20">
    <location>
        <position position="977"/>
    </location>
    <ligand>
        <name>Mo-molybdopterin</name>
        <dbReference type="ChEBI" id="CHEBI:71302"/>
    </ligand>
    <ligandPart>
        <name>Mo</name>
        <dbReference type="ChEBI" id="CHEBI:28685"/>
    </ligandPart>
</feature>
<dbReference type="Gene3D" id="3.90.1170.50">
    <property type="entry name" value="Aldehyde oxidase/xanthine dehydrogenase, a/b hammerhead"/>
    <property type="match status" value="1"/>
</dbReference>
<keyword evidence="23" id="KW-1185">Reference proteome</keyword>
<feature type="binding site" evidence="19">
    <location>
        <position position="979"/>
    </location>
    <ligand>
        <name>substrate</name>
    </ligand>
</feature>
<evidence type="ECO:0000256" key="15">
    <source>
        <dbReference type="ARBA" id="ARBA00034078"/>
    </source>
</evidence>
<dbReference type="InterPro" id="IPR012675">
    <property type="entry name" value="Beta-grasp_dom_sf"/>
</dbReference>
<evidence type="ECO:0000256" key="16">
    <source>
        <dbReference type="ARBA" id="ARBA00049017"/>
    </source>
</evidence>
<dbReference type="Gene3D" id="1.10.150.120">
    <property type="entry name" value="[2Fe-2S]-binding domain"/>
    <property type="match status" value="1"/>
</dbReference>
<dbReference type="InterPro" id="IPR014307">
    <property type="entry name" value="Xanthine_DH_ssu"/>
</dbReference>
<dbReference type="GO" id="GO:0005506">
    <property type="term" value="F:iron ion binding"/>
    <property type="evidence" value="ECO:0007669"/>
    <property type="project" value="InterPro"/>
</dbReference>
<evidence type="ECO:0000256" key="1">
    <source>
        <dbReference type="ARBA" id="ARBA00001974"/>
    </source>
</evidence>
<dbReference type="STRING" id="451379.A0A0N5AMQ3"/>
<feature type="binding site" evidence="19">
    <location>
        <position position="427"/>
    </location>
    <ligand>
        <name>FAD</name>
        <dbReference type="ChEBI" id="CHEBI:57692"/>
    </ligand>
</feature>
<dbReference type="FunFam" id="3.30.365.10:FF:000004">
    <property type="entry name" value="Xanthine dehydrogenase oxidase"/>
    <property type="match status" value="1"/>
</dbReference>
<evidence type="ECO:0000256" key="2">
    <source>
        <dbReference type="ARBA" id="ARBA00004275"/>
    </source>
</evidence>
<dbReference type="Pfam" id="PF03450">
    <property type="entry name" value="CO_deh_flav_C"/>
    <property type="match status" value="1"/>
</dbReference>
<feature type="binding site" evidence="19">
    <location>
        <position position="490"/>
    </location>
    <ligand>
        <name>FAD</name>
        <dbReference type="ChEBI" id="CHEBI:57692"/>
    </ligand>
</feature>
<comment type="similarity">
    <text evidence="3">Belongs to the xanthine dehydrogenase family.</text>
</comment>
<dbReference type="Pfam" id="PF00111">
    <property type="entry name" value="Fer2"/>
    <property type="match status" value="1"/>
</dbReference>
<evidence type="ECO:0000256" key="11">
    <source>
        <dbReference type="ARBA" id="ARBA00023004"/>
    </source>
</evidence>
<feature type="binding site" evidence="20">
    <location>
        <position position="99"/>
    </location>
    <ligand>
        <name>[2Fe-2S] cluster</name>
        <dbReference type="ChEBI" id="CHEBI:190135"/>
        <label>1</label>
    </ligand>
</feature>
<dbReference type="Proteomes" id="UP000046393">
    <property type="component" value="Unplaced"/>
</dbReference>
<comment type="cofactor">
    <cofactor evidence="20">
        <name>[2Fe-2S] cluster</name>
        <dbReference type="ChEBI" id="CHEBI:190135"/>
    </cofactor>
    <text evidence="20">Binds 2 [2Fe-2S] clusters.</text>
</comment>
<dbReference type="PANTHER" id="PTHR45444:SF3">
    <property type="entry name" value="XANTHINE DEHYDROGENASE"/>
    <property type="match status" value="1"/>
</dbReference>
<evidence type="ECO:0000256" key="7">
    <source>
        <dbReference type="ARBA" id="ARBA00022714"/>
    </source>
</evidence>
<dbReference type="InterPro" id="IPR008274">
    <property type="entry name" value="AldOxase/xan_DH_MoCoBD1"/>
</dbReference>
<dbReference type="InterPro" id="IPR036856">
    <property type="entry name" value="Ald_Oxase/Xan_DH_a/b_sf"/>
</dbReference>
<feature type="binding site" evidence="19">
    <location>
        <position position="945"/>
    </location>
    <ligand>
        <name>substrate</name>
    </ligand>
</feature>
<dbReference type="Pfam" id="PF01315">
    <property type="entry name" value="Ald_Xan_dh_C"/>
    <property type="match status" value="1"/>
</dbReference>
<dbReference type="InterPro" id="IPR002346">
    <property type="entry name" value="Mopterin_DH_FAD-bd"/>
</dbReference>
<comment type="cofactor">
    <cofactor evidence="1 19">
        <name>FAD</name>
        <dbReference type="ChEBI" id="CHEBI:57692"/>
    </cofactor>
</comment>
<dbReference type="PROSITE" id="PS00197">
    <property type="entry name" value="2FE2S_FER_1"/>
    <property type="match status" value="1"/>
</dbReference>
<dbReference type="EC" id="1.17.1.4" evidence="4"/>
<sequence>MIAFCSVSQISEVDTWQRLKRLAINFQKQESFSRKENSCVKNAANGIKFDYDQLIFYVNGRRIVEKCVDPRISLATYLRDHLKLTGTKVGCNEGGCGACTVTITDLDPKTGNVRHYSANACLTPVCAVFGKAVTSIEGIGNAKNLHPIQERLSAAHGTQCGYCTPGFVMAMYSHLKNNPHPTEKSIDTAIQGNLCRCTGYRPILDAFYSFANEENIGVNKDNTLRDKNTQRKSFSTLTNYANCRKYDPSKELDYSSLLKADTLQNHSFKLQCDGRTWYQPKTIDELLILKNQFPDARIICGNSEVGIEVKLLFRDFQNAINVREIPELRAYKEDPEKGVFVGTGYSLNEMRALLNTTKSKHPVVTLLTKSIYYVKWQISKKFLVIITEWKTKSLEAVIEMLHLFAGNHVRNTASIGGNIATASPISDLNPIWQALNAKIVLQSKARGKRTVAIDENFFKGYRKTVIEQDEVILGIWIPWSSETTFFHAYKQAQRREDDISIVTAAHCADIDLDTHIIKDIRISYGGMAPTTKLALNTMKKLVGKKWDKETMDFALDELSKEMHLAADVPGGMPRYRTSLALSFFFKFFSNILGFKNQDKPTYLRKEFQSALKASQIYNDVLPGQKPIEPVGRPLQHRACDLQVSGEAAYSEDIYPTNCLYMAFVQSPIACGTLDAVDYSEALKVPGVYGYIDHNDIITFAKLGHAQDSPVFVEDKISYHCQPVAAILADNHDTARYAASLVKVKCTAQKPILSTDDAIKAGSYLRDKPYLVKSDLAPNYGTYDATTKDWSKYDYVLEDQVRMGGQEHFYLETSNCVVFPREDNELEIYASTQSVTDTQAEVCRVLGLPSNKVTVKVRRIGGGFGGKESTSGIFAAPAAVAALKYKRPVKFMTERYDDMAITGTRHPYLCKYKLGLNKEGMIQNYECKLYSNCGHSYDISPGVMHRSLVFADGVYRFPNAQISGMMCKTNLASNTAFRGFGGPQGLFTAETMMIEAAEKFGFDHDELREKNFYKEGECTPFGMHLHRNNIRRCWDECKQLADYTKRRESVKEFNRNHQYLKRGIFITPTKFGIAFGIKHLNQAGATVNIYRDGTVRVAQAGMEMGQGLYTKMTQVAAQCLGVDVSKVFIKETSTETVPNGSPTAASSGSDLNGIAVKDACDKINQRLQPIKDAHPDYTWEQIVEKAYLSRVPLFSSGFGIIHSEVVDFESGRGAEMFGYCTYGAACSEVEVDCLTGDHKIIRSDIVMDVGESLNPAIDIGQIEGAFLQGYGLYTMEELKVRPNGVRLTRGPGNYKIPTADDAPREFNVKLLKGSSNPGTIFSSKALAIGEPPLFLGVSAFFAIREAIKAYRKQNNVNEHLKFDAPATPEKIRLCCEDQITNRVR</sequence>
<dbReference type="SUPFAM" id="SSF56003">
    <property type="entry name" value="Molybdenum cofactor-binding domain"/>
    <property type="match status" value="1"/>
</dbReference>
<keyword evidence="11 20" id="KW-0408">Iron</keyword>
<dbReference type="Gene3D" id="3.30.43.10">
    <property type="entry name" value="Uridine Diphospho-n-acetylenolpyruvylglucosamine Reductase, domain 2"/>
    <property type="match status" value="1"/>
</dbReference>
<dbReference type="FunFam" id="3.30.365.10:FF:000001">
    <property type="entry name" value="Xanthine dehydrogenase oxidase"/>
    <property type="match status" value="1"/>
</dbReference>
<dbReference type="Gene3D" id="3.10.20.30">
    <property type="match status" value="1"/>
</dbReference>
<evidence type="ECO:0000256" key="20">
    <source>
        <dbReference type="PIRSR" id="PIRSR000127-3"/>
    </source>
</evidence>